<comment type="subcellular location">
    <subcellularLocation>
        <location evidence="1">Cell membrane</location>
        <topology evidence="1">Multi-pass membrane protein</topology>
    </subcellularLocation>
</comment>
<proteinExistence type="predicted"/>
<dbReference type="Pfam" id="PF01810">
    <property type="entry name" value="LysE"/>
    <property type="match status" value="1"/>
</dbReference>
<reference evidence="7 8" key="1">
    <citation type="submission" date="2020-04" db="EMBL/GenBank/DDBJ databases">
        <title>Luteolibacter sp. G-1-1-1 isolated from soil.</title>
        <authorList>
            <person name="Dahal R.H."/>
        </authorList>
    </citation>
    <scope>NUCLEOTIDE SEQUENCE [LARGE SCALE GENOMIC DNA]</scope>
    <source>
        <strain evidence="7 8">G-1-1-1</strain>
    </source>
</reference>
<feature type="transmembrane region" description="Helical" evidence="6">
    <location>
        <begin position="76"/>
        <end position="96"/>
    </location>
</feature>
<dbReference type="GO" id="GO:0005886">
    <property type="term" value="C:plasma membrane"/>
    <property type="evidence" value="ECO:0007669"/>
    <property type="project" value="UniProtKB-SubCell"/>
</dbReference>
<gene>
    <name evidence="7" type="ORF">HHL09_13770</name>
</gene>
<evidence type="ECO:0000256" key="2">
    <source>
        <dbReference type="ARBA" id="ARBA00022475"/>
    </source>
</evidence>
<protein>
    <submittedName>
        <fullName evidence="7">LysE family translocator</fullName>
    </submittedName>
</protein>
<dbReference type="EMBL" id="CP051774">
    <property type="protein sequence ID" value="QJE96805.1"/>
    <property type="molecule type" value="Genomic_DNA"/>
</dbReference>
<feature type="transmembrane region" description="Helical" evidence="6">
    <location>
        <begin position="148"/>
        <end position="172"/>
    </location>
</feature>
<feature type="transmembrane region" description="Helical" evidence="6">
    <location>
        <begin position="41"/>
        <end position="64"/>
    </location>
</feature>
<dbReference type="RefSeq" id="WP_169455205.1">
    <property type="nucleotide sequence ID" value="NZ_CP051774.1"/>
</dbReference>
<dbReference type="AlphaFoldDB" id="A0A858RJA6"/>
<keyword evidence="8" id="KW-1185">Reference proteome</keyword>
<name>A0A858RJA6_9BACT</name>
<organism evidence="7 8">
    <name type="scientific">Luteolibacter luteus</name>
    <dbReference type="NCBI Taxonomy" id="2728835"/>
    <lineage>
        <taxon>Bacteria</taxon>
        <taxon>Pseudomonadati</taxon>
        <taxon>Verrucomicrobiota</taxon>
        <taxon>Verrucomicrobiia</taxon>
        <taxon>Verrucomicrobiales</taxon>
        <taxon>Verrucomicrobiaceae</taxon>
        <taxon>Luteolibacter</taxon>
    </lineage>
</organism>
<sequence>MNLALELAAFAGVMALGQFSPGPDMVLLTRTALSQGAKAGAIMACGISSGLAIHMTFAAGGLALALERLPALNKAITWAAAAYLLWLAYGIAKAHLAPKVAGTAGEVPEAKGGNPYLRGFICNLLNPKVMVILAAVCAPFLKGEHPGWWPFALWALVVVQGGVLWSIWAWLLQWPPLRLRYERSAKWIDIAFSLTLAALALKLILMV</sequence>
<dbReference type="Proteomes" id="UP000501812">
    <property type="component" value="Chromosome"/>
</dbReference>
<evidence type="ECO:0000313" key="8">
    <source>
        <dbReference type="Proteomes" id="UP000501812"/>
    </source>
</evidence>
<keyword evidence="5 6" id="KW-0472">Membrane</keyword>
<evidence type="ECO:0000313" key="7">
    <source>
        <dbReference type="EMBL" id="QJE96805.1"/>
    </source>
</evidence>
<evidence type="ECO:0000256" key="4">
    <source>
        <dbReference type="ARBA" id="ARBA00022989"/>
    </source>
</evidence>
<dbReference type="PANTHER" id="PTHR30086">
    <property type="entry name" value="ARGININE EXPORTER PROTEIN ARGO"/>
    <property type="match status" value="1"/>
</dbReference>
<dbReference type="PANTHER" id="PTHR30086:SF20">
    <property type="entry name" value="ARGININE EXPORTER PROTEIN ARGO-RELATED"/>
    <property type="match status" value="1"/>
</dbReference>
<dbReference type="KEGG" id="luo:HHL09_13770"/>
<keyword evidence="2" id="KW-1003">Cell membrane</keyword>
<evidence type="ECO:0000256" key="3">
    <source>
        <dbReference type="ARBA" id="ARBA00022692"/>
    </source>
</evidence>
<keyword evidence="4 6" id="KW-1133">Transmembrane helix</keyword>
<dbReference type="InterPro" id="IPR001123">
    <property type="entry name" value="LeuE-type"/>
</dbReference>
<evidence type="ECO:0000256" key="6">
    <source>
        <dbReference type="SAM" id="Phobius"/>
    </source>
</evidence>
<keyword evidence="3 6" id="KW-0812">Transmembrane</keyword>
<dbReference type="GO" id="GO:0015171">
    <property type="term" value="F:amino acid transmembrane transporter activity"/>
    <property type="evidence" value="ECO:0007669"/>
    <property type="project" value="TreeGrafter"/>
</dbReference>
<evidence type="ECO:0000256" key="5">
    <source>
        <dbReference type="ARBA" id="ARBA00023136"/>
    </source>
</evidence>
<feature type="transmembrane region" description="Helical" evidence="6">
    <location>
        <begin position="184"/>
        <end position="205"/>
    </location>
</feature>
<accession>A0A858RJA6</accession>
<evidence type="ECO:0000256" key="1">
    <source>
        <dbReference type="ARBA" id="ARBA00004651"/>
    </source>
</evidence>